<reference evidence="2 3" key="1">
    <citation type="submission" date="2019-03" db="EMBL/GenBank/DDBJ databases">
        <title>Genome sequence of Thiobacillaceae bacterium LSR1, a sulfur-oxidizing bacterium isolated from freshwater sediment.</title>
        <authorList>
            <person name="Li S."/>
        </authorList>
    </citation>
    <scope>NUCLEOTIDE SEQUENCE [LARGE SCALE GENOMIC DNA]</scope>
    <source>
        <strain evidence="2 3">LSR1</strain>
    </source>
</reference>
<protein>
    <submittedName>
        <fullName evidence="2">Type-F conjugative transfer system pilin assembly protein TrbC</fullName>
    </submittedName>
</protein>
<dbReference type="EMBL" id="SJZB01000003">
    <property type="protein sequence ID" value="TCJ20166.1"/>
    <property type="molecule type" value="Genomic_DNA"/>
</dbReference>
<feature type="signal peptide" evidence="1">
    <location>
        <begin position="1"/>
        <end position="23"/>
    </location>
</feature>
<dbReference type="AlphaFoldDB" id="A0A4R1BS92"/>
<feature type="chain" id="PRO_5020386637" evidence="1">
    <location>
        <begin position="24"/>
        <end position="235"/>
    </location>
</feature>
<dbReference type="InterPro" id="IPR014113">
    <property type="entry name" value="T4SS_TrbC_subgr"/>
</dbReference>
<comment type="caution">
    <text evidence="2">The sequence shown here is derived from an EMBL/GenBank/DDBJ whole genome shotgun (WGS) entry which is preliminary data.</text>
</comment>
<dbReference type="InterPro" id="IPR019106">
    <property type="entry name" value="T4SS_TrbC"/>
</dbReference>
<dbReference type="RefSeq" id="WP_131444425.1">
    <property type="nucleotide sequence ID" value="NZ_SJZB01000003.1"/>
</dbReference>
<dbReference type="Pfam" id="PF09673">
    <property type="entry name" value="TrbC_Ftype"/>
    <property type="match status" value="1"/>
</dbReference>
<dbReference type="Proteomes" id="UP000295443">
    <property type="component" value="Unassembled WGS sequence"/>
</dbReference>
<accession>A0A4R1BS92</accession>
<dbReference type="OrthoDB" id="8557871at2"/>
<gene>
    <name evidence="2" type="primary">trbC</name>
    <name evidence="2" type="ORF">EZJ19_00920</name>
</gene>
<keyword evidence="1" id="KW-0732">Signal</keyword>
<evidence type="ECO:0000256" key="1">
    <source>
        <dbReference type="SAM" id="SignalP"/>
    </source>
</evidence>
<keyword evidence="3" id="KW-1185">Reference proteome</keyword>
<dbReference type="NCBIfam" id="TIGR02742">
    <property type="entry name" value="TrbC_Ftype"/>
    <property type="match status" value="1"/>
</dbReference>
<sequence>MRNGLLLVMILLAQVVQGSSAQAGTDAAIVDWQGRIDAAVRAADDAEAGWRQRIGTAVGTSGEAASVDNLPKPASVPVQDVGQLAERFQGYLDRQRGGDAAPGGLSVFVSLSMPRASLQRLIADAEATGATLVLRGMVERSISKTAIAVQKLIGERRVAWTIDPDAFRRFNVEAVPVFVLTRAGAQSLGCGDDQCLPDTDYVRLTGDVSIGYALDTIDRLQPDFHAQVEKARAGR</sequence>
<proteinExistence type="predicted"/>
<evidence type="ECO:0000313" key="2">
    <source>
        <dbReference type="EMBL" id="TCJ20166.1"/>
    </source>
</evidence>
<name>A0A4R1BS92_9PROT</name>
<organism evidence="2 3">
    <name type="scientific">Parasulfuritortus cantonensis</name>
    <dbReference type="NCBI Taxonomy" id="2528202"/>
    <lineage>
        <taxon>Bacteria</taxon>
        <taxon>Pseudomonadati</taxon>
        <taxon>Pseudomonadota</taxon>
        <taxon>Betaproteobacteria</taxon>
        <taxon>Nitrosomonadales</taxon>
        <taxon>Thiobacillaceae</taxon>
        <taxon>Parasulfuritortus</taxon>
    </lineage>
</organism>
<evidence type="ECO:0000313" key="3">
    <source>
        <dbReference type="Proteomes" id="UP000295443"/>
    </source>
</evidence>